<sequence>MCVKFKLIVMSKSYICIFFMVACSMCLCLQNLCAQKPAPTTMDLLQNKYWVFKESLRIGSLMYKQYEQNECCNFYFFKKEELSQCRDYYLSDTIIRSFQQDSVGVLKNGKYIVQRENIDTNVYEIMKLTSDSLVIKLCLDSLHISIGGGHPVVYTAESKRFIKKMKRKVRMRE</sequence>
<name>I9S7X1_9BACE</name>
<evidence type="ECO:0000313" key="2">
    <source>
        <dbReference type="EMBL" id="EIY51806.1"/>
    </source>
</evidence>
<reference evidence="2 3" key="1">
    <citation type="submission" date="2012-02" db="EMBL/GenBank/DDBJ databases">
        <title>The Genome Sequence of Bacteroides nordii CL02T12C05.</title>
        <authorList>
            <consortium name="The Broad Institute Genome Sequencing Platform"/>
            <person name="Earl A."/>
            <person name="Ward D."/>
            <person name="Feldgarden M."/>
            <person name="Gevers D."/>
            <person name="Zitomersky N.L."/>
            <person name="Coyne M.J."/>
            <person name="Comstock L.E."/>
            <person name="Young S.K."/>
            <person name="Zeng Q."/>
            <person name="Gargeya S."/>
            <person name="Fitzgerald M."/>
            <person name="Haas B."/>
            <person name="Abouelleil A."/>
            <person name="Alvarado L."/>
            <person name="Arachchi H.M."/>
            <person name="Berlin A."/>
            <person name="Chapman S.B."/>
            <person name="Gearin G."/>
            <person name="Goldberg J."/>
            <person name="Griggs A."/>
            <person name="Gujja S."/>
            <person name="Hansen M."/>
            <person name="Heiman D."/>
            <person name="Howarth C."/>
            <person name="Larimer J."/>
            <person name="Lui A."/>
            <person name="MacDonald P.J.P."/>
            <person name="McCowen C."/>
            <person name="Montmayeur A."/>
            <person name="Murphy C."/>
            <person name="Neiman D."/>
            <person name="Pearson M."/>
            <person name="Priest M."/>
            <person name="Roberts A."/>
            <person name="Saif S."/>
            <person name="Shea T."/>
            <person name="Sisk P."/>
            <person name="Stolte C."/>
            <person name="Sykes S."/>
            <person name="Wortman J."/>
            <person name="Nusbaum C."/>
            <person name="Birren B."/>
        </authorList>
    </citation>
    <scope>NUCLEOTIDE SEQUENCE [LARGE SCALE GENOMIC DNA]</scope>
    <source>
        <strain evidence="2 3">CL02T12C05</strain>
    </source>
</reference>
<feature type="signal peptide" evidence="1">
    <location>
        <begin position="1"/>
        <end position="22"/>
    </location>
</feature>
<dbReference type="PATRIC" id="fig|997884.3.peg.1378"/>
<dbReference type="AlphaFoldDB" id="I9S7X1"/>
<dbReference type="EMBL" id="AGXS01000015">
    <property type="protein sequence ID" value="EIY51806.1"/>
    <property type="molecule type" value="Genomic_DNA"/>
</dbReference>
<feature type="chain" id="PRO_5003725514" description="Lipocalin-like domain-containing protein" evidence="1">
    <location>
        <begin position="23"/>
        <end position="173"/>
    </location>
</feature>
<organism evidence="2 3">
    <name type="scientific">Bacteroides nordii CL02T12C05</name>
    <dbReference type="NCBI Taxonomy" id="997884"/>
    <lineage>
        <taxon>Bacteria</taxon>
        <taxon>Pseudomonadati</taxon>
        <taxon>Bacteroidota</taxon>
        <taxon>Bacteroidia</taxon>
        <taxon>Bacteroidales</taxon>
        <taxon>Bacteroidaceae</taxon>
        <taxon>Bacteroides</taxon>
    </lineage>
</organism>
<dbReference type="eggNOG" id="ENOG5032PPD">
    <property type="taxonomic scope" value="Bacteria"/>
</dbReference>
<keyword evidence="3" id="KW-1185">Reference proteome</keyword>
<dbReference type="Proteomes" id="UP000003089">
    <property type="component" value="Unassembled WGS sequence"/>
</dbReference>
<gene>
    <name evidence="2" type="ORF">HMPREF1068_01353</name>
</gene>
<accession>I9S7X1</accession>
<comment type="caution">
    <text evidence="2">The sequence shown here is derived from an EMBL/GenBank/DDBJ whole genome shotgun (WGS) entry which is preliminary data.</text>
</comment>
<evidence type="ECO:0008006" key="4">
    <source>
        <dbReference type="Google" id="ProtNLM"/>
    </source>
</evidence>
<evidence type="ECO:0000313" key="3">
    <source>
        <dbReference type="Proteomes" id="UP000003089"/>
    </source>
</evidence>
<proteinExistence type="predicted"/>
<dbReference type="PROSITE" id="PS51257">
    <property type="entry name" value="PROKAR_LIPOPROTEIN"/>
    <property type="match status" value="1"/>
</dbReference>
<keyword evidence="1" id="KW-0732">Signal</keyword>
<protein>
    <recommendedName>
        <fullName evidence="4">Lipocalin-like domain-containing protein</fullName>
    </recommendedName>
</protein>
<evidence type="ECO:0000256" key="1">
    <source>
        <dbReference type="SAM" id="SignalP"/>
    </source>
</evidence>
<dbReference type="HOGENOM" id="CLU_1615735_0_0_10"/>